<dbReference type="Gene3D" id="3.30.1370.100">
    <property type="entry name" value="MutL, C-terminal domain, regulatory subdomain"/>
    <property type="match status" value="1"/>
</dbReference>
<dbReference type="GO" id="GO:0016887">
    <property type="term" value="F:ATP hydrolysis activity"/>
    <property type="evidence" value="ECO:0007669"/>
    <property type="project" value="InterPro"/>
</dbReference>
<evidence type="ECO:0000313" key="8">
    <source>
        <dbReference type="Proteomes" id="UP000886725"/>
    </source>
</evidence>
<dbReference type="NCBIfam" id="TIGR00585">
    <property type="entry name" value="mutl"/>
    <property type="match status" value="1"/>
</dbReference>
<evidence type="ECO:0000313" key="7">
    <source>
        <dbReference type="EMBL" id="HIQ64726.1"/>
    </source>
</evidence>
<comment type="function">
    <text evidence="4">This protein is involved in the repair of mismatches in DNA. It is required for dam-dependent methyl-directed DNA mismatch repair. May act as a 'molecular matchmaker', a protein that promotes the formation of a stable complex between two or more DNA-binding proteins in an ATP-dependent manner without itself being part of a final effector complex.</text>
</comment>
<dbReference type="Gene3D" id="3.30.1540.20">
    <property type="entry name" value="MutL, C-terminal domain, dimerisation subdomain"/>
    <property type="match status" value="1"/>
</dbReference>
<reference evidence="7" key="1">
    <citation type="submission" date="2020-10" db="EMBL/GenBank/DDBJ databases">
        <authorList>
            <person name="Gilroy R."/>
        </authorList>
    </citation>
    <scope>NUCLEOTIDE SEQUENCE</scope>
    <source>
        <strain evidence="7">CHK165-10780</strain>
    </source>
</reference>
<dbReference type="GO" id="GO:0032300">
    <property type="term" value="C:mismatch repair complex"/>
    <property type="evidence" value="ECO:0007669"/>
    <property type="project" value="InterPro"/>
</dbReference>
<dbReference type="PROSITE" id="PS00058">
    <property type="entry name" value="DNA_MISMATCH_REPAIR_1"/>
    <property type="match status" value="1"/>
</dbReference>
<dbReference type="GO" id="GO:0004519">
    <property type="term" value="F:endonuclease activity"/>
    <property type="evidence" value="ECO:0007669"/>
    <property type="project" value="UniProtKB-KW"/>
</dbReference>
<organism evidence="7 8">
    <name type="scientific">Candidatus Faecenecus gallistercoris</name>
    <dbReference type="NCBI Taxonomy" id="2840793"/>
    <lineage>
        <taxon>Bacteria</taxon>
        <taxon>Bacillati</taxon>
        <taxon>Bacillota</taxon>
        <taxon>Bacillota incertae sedis</taxon>
        <taxon>Candidatus Faecenecus</taxon>
    </lineage>
</organism>
<dbReference type="Pfam" id="PF08676">
    <property type="entry name" value="MutL_C"/>
    <property type="match status" value="1"/>
</dbReference>
<feature type="domain" description="MutL C-terminal dimerisation" evidence="5">
    <location>
        <begin position="399"/>
        <end position="541"/>
    </location>
</feature>
<dbReference type="PANTHER" id="PTHR10073:SF12">
    <property type="entry name" value="DNA MISMATCH REPAIR PROTEIN MLH1"/>
    <property type="match status" value="1"/>
</dbReference>
<dbReference type="InterPro" id="IPR020667">
    <property type="entry name" value="DNA_mismatch_repair_MutL"/>
</dbReference>
<dbReference type="Pfam" id="PF01119">
    <property type="entry name" value="DNA_mis_repair"/>
    <property type="match status" value="1"/>
</dbReference>
<reference evidence="7" key="2">
    <citation type="journal article" date="2021" name="PeerJ">
        <title>Extensive microbial diversity within the chicken gut microbiome revealed by metagenomics and culture.</title>
        <authorList>
            <person name="Gilroy R."/>
            <person name="Ravi A."/>
            <person name="Getino M."/>
            <person name="Pursley I."/>
            <person name="Horton D.L."/>
            <person name="Alikhan N.F."/>
            <person name="Baker D."/>
            <person name="Gharbi K."/>
            <person name="Hall N."/>
            <person name="Watson M."/>
            <person name="Adriaenssens E.M."/>
            <person name="Foster-Nyarko E."/>
            <person name="Jarju S."/>
            <person name="Secka A."/>
            <person name="Antonio M."/>
            <person name="Oren A."/>
            <person name="Chaudhuri R.R."/>
            <person name="La Ragione R."/>
            <person name="Hildebrand F."/>
            <person name="Pallen M.J."/>
        </authorList>
    </citation>
    <scope>NUCLEOTIDE SEQUENCE</scope>
    <source>
        <strain evidence="7">CHK165-10780</strain>
    </source>
</reference>
<gene>
    <name evidence="4 7" type="primary">mutL</name>
    <name evidence="7" type="ORF">IAC85_03205</name>
</gene>
<dbReference type="InterPro" id="IPR042120">
    <property type="entry name" value="MutL_C_dimsub"/>
</dbReference>
<keyword evidence="3 4" id="KW-0234">DNA repair</keyword>
<dbReference type="SUPFAM" id="SSF54211">
    <property type="entry name" value="Ribosomal protein S5 domain 2-like"/>
    <property type="match status" value="1"/>
</dbReference>
<dbReference type="GO" id="GO:0030983">
    <property type="term" value="F:mismatched DNA binding"/>
    <property type="evidence" value="ECO:0007669"/>
    <property type="project" value="InterPro"/>
</dbReference>
<comment type="caution">
    <text evidence="7">The sequence shown here is derived from an EMBL/GenBank/DDBJ whole genome shotgun (WGS) entry which is preliminary data.</text>
</comment>
<dbReference type="GO" id="GO:0140664">
    <property type="term" value="F:ATP-dependent DNA damage sensor activity"/>
    <property type="evidence" value="ECO:0007669"/>
    <property type="project" value="InterPro"/>
</dbReference>
<evidence type="ECO:0000259" key="5">
    <source>
        <dbReference type="SMART" id="SM00853"/>
    </source>
</evidence>
<dbReference type="HAMAP" id="MF_00149">
    <property type="entry name" value="DNA_mis_repair"/>
    <property type="match status" value="1"/>
</dbReference>
<dbReference type="EMBL" id="DVFU01000064">
    <property type="protein sequence ID" value="HIQ64726.1"/>
    <property type="molecule type" value="Genomic_DNA"/>
</dbReference>
<keyword evidence="7" id="KW-0378">Hydrolase</keyword>
<name>A0A9D0Z0C4_9FIRM</name>
<dbReference type="PANTHER" id="PTHR10073">
    <property type="entry name" value="DNA MISMATCH REPAIR PROTEIN MLH, PMS, MUTL"/>
    <property type="match status" value="1"/>
</dbReference>
<dbReference type="CDD" id="cd00782">
    <property type="entry name" value="MutL_Trans"/>
    <property type="match status" value="1"/>
</dbReference>
<dbReference type="Proteomes" id="UP000886725">
    <property type="component" value="Unassembled WGS sequence"/>
</dbReference>
<dbReference type="InterPro" id="IPR013507">
    <property type="entry name" value="DNA_mismatch_S5_2-like"/>
</dbReference>
<dbReference type="FunFam" id="3.30.565.10:FF:000003">
    <property type="entry name" value="DNA mismatch repair endonuclease MutL"/>
    <property type="match status" value="1"/>
</dbReference>
<protein>
    <recommendedName>
        <fullName evidence="4">DNA mismatch repair protein MutL</fullName>
    </recommendedName>
</protein>
<dbReference type="InterPro" id="IPR020568">
    <property type="entry name" value="Ribosomal_Su5_D2-typ_SF"/>
</dbReference>
<evidence type="ECO:0000256" key="1">
    <source>
        <dbReference type="ARBA" id="ARBA00006082"/>
    </source>
</evidence>
<keyword evidence="7" id="KW-0540">Nuclease</keyword>
<keyword evidence="2 4" id="KW-0227">DNA damage</keyword>
<dbReference type="CDD" id="cd16926">
    <property type="entry name" value="HATPase_MutL-MLH-PMS-like"/>
    <property type="match status" value="1"/>
</dbReference>
<dbReference type="InterPro" id="IPR014721">
    <property type="entry name" value="Ribsml_uS5_D2-typ_fold_subgr"/>
</dbReference>
<accession>A0A9D0Z0C4</accession>
<dbReference type="GO" id="GO:0005524">
    <property type="term" value="F:ATP binding"/>
    <property type="evidence" value="ECO:0007669"/>
    <property type="project" value="InterPro"/>
</dbReference>
<dbReference type="AlphaFoldDB" id="A0A9D0Z0C4"/>
<dbReference type="SMART" id="SM00853">
    <property type="entry name" value="MutL_C"/>
    <property type="match status" value="1"/>
</dbReference>
<dbReference type="InterPro" id="IPR037198">
    <property type="entry name" value="MutL_C_sf"/>
</dbReference>
<evidence type="ECO:0000256" key="2">
    <source>
        <dbReference type="ARBA" id="ARBA00022763"/>
    </source>
</evidence>
<dbReference type="InterPro" id="IPR036890">
    <property type="entry name" value="HATPase_C_sf"/>
</dbReference>
<dbReference type="Gene3D" id="3.30.565.10">
    <property type="entry name" value="Histidine kinase-like ATPase, C-terminal domain"/>
    <property type="match status" value="1"/>
</dbReference>
<dbReference type="GO" id="GO:0006298">
    <property type="term" value="P:mismatch repair"/>
    <property type="evidence" value="ECO:0007669"/>
    <property type="project" value="UniProtKB-UniRule"/>
</dbReference>
<sequence>MSKIHVMDEGLANKIAAGEVVERPMNVVKELTENAVDAKSTEISIFLRDAGVKEVKVVDNGIGMDREDATLAFSRHATSKLRDLNDLFHIMSLGFRGEALPSIAAVSEVTLKTSNGEEGTEVVIDGGVMQKVSSSDIRVGTSISVRNLFYNTPVRLKYLKNLYAELAVITEYINKMALSYPNIKFTLVNNDKTLLKTDGSGRLLKVINDIYGIQVTKNMIYVEGDSDDYKIHGYISRPEVVKGTRNSITTLVNGRVIKDNELNRTILDAYHTYIAVDKSPIVVMSIEVDPNLVDINVHPTKMDIKFSKIEDLKYLITKLIDDQLQTKNLIQVGIDKVDMSKVETHVTNHYANVNIKDEFDSEKKDEEFAEFENMQLDLQVEEKQEEYHPAEPRIKPMTPIGAIHCTYIIAENEDGMYVIDQHAAAERVNYEKFMRELSKKEKAKMDLLVPIKIELPTNDYLILKQHLDVLDTIGITYEEFGFNTLLIRSTPVWFKKGEEEASIHTVIDMIIETKTFEISKFIEKVATSLACKTSIKANDYISLEDMKVLLEQLRHADNPFTCPHGRPSIIKYTNYDLERLFKRAE</sequence>
<feature type="domain" description="DNA mismatch repair protein S5" evidence="6">
    <location>
        <begin position="207"/>
        <end position="325"/>
    </location>
</feature>
<proteinExistence type="inferred from homology"/>
<dbReference type="InterPro" id="IPR038973">
    <property type="entry name" value="MutL/Mlh/Pms-like"/>
</dbReference>
<dbReference type="SUPFAM" id="SSF118116">
    <property type="entry name" value="DNA mismatch repair protein MutL"/>
    <property type="match status" value="1"/>
</dbReference>
<dbReference type="InterPro" id="IPR002099">
    <property type="entry name" value="MutL/Mlh/PMS"/>
</dbReference>
<evidence type="ECO:0000256" key="3">
    <source>
        <dbReference type="ARBA" id="ARBA00023204"/>
    </source>
</evidence>
<dbReference type="InterPro" id="IPR014790">
    <property type="entry name" value="MutL_C"/>
</dbReference>
<dbReference type="SUPFAM" id="SSF55874">
    <property type="entry name" value="ATPase domain of HSP90 chaperone/DNA topoisomerase II/histidine kinase"/>
    <property type="match status" value="1"/>
</dbReference>
<dbReference type="Gene3D" id="3.30.230.10">
    <property type="match status" value="1"/>
</dbReference>
<dbReference type="InterPro" id="IPR042121">
    <property type="entry name" value="MutL_C_regsub"/>
</dbReference>
<evidence type="ECO:0000259" key="6">
    <source>
        <dbReference type="SMART" id="SM01340"/>
    </source>
</evidence>
<comment type="similarity">
    <text evidence="1 4">Belongs to the DNA mismatch repair MutL/HexB family.</text>
</comment>
<dbReference type="SMART" id="SM01340">
    <property type="entry name" value="DNA_mis_repair"/>
    <property type="match status" value="1"/>
</dbReference>
<keyword evidence="7" id="KW-0255">Endonuclease</keyword>
<evidence type="ECO:0000256" key="4">
    <source>
        <dbReference type="HAMAP-Rule" id="MF_00149"/>
    </source>
</evidence>
<dbReference type="Pfam" id="PF13589">
    <property type="entry name" value="HATPase_c_3"/>
    <property type="match status" value="1"/>
</dbReference>
<dbReference type="InterPro" id="IPR014762">
    <property type="entry name" value="DNA_mismatch_repair_CS"/>
</dbReference>